<reference evidence="7 8" key="1">
    <citation type="submission" date="2017-09" db="EMBL/GenBank/DDBJ databases">
        <authorList>
            <person name="Ehlers B."/>
            <person name="Leendertz F.H."/>
        </authorList>
    </citation>
    <scope>NUCLEOTIDE SEQUENCE [LARGE SCALE GENOMIC DNA]</scope>
    <source>
        <strain evidence="7 8">CGMCC 1.05381</strain>
    </source>
</reference>
<accession>A0A2C8Z4Z8</accession>
<proteinExistence type="predicted"/>
<feature type="zinc finger region" description="dksA C4-type" evidence="4">
    <location>
        <begin position="90"/>
        <end position="114"/>
    </location>
</feature>
<evidence type="ECO:0000256" key="1">
    <source>
        <dbReference type="ARBA" id="ARBA00022723"/>
    </source>
</evidence>
<dbReference type="SUPFAM" id="SSF57716">
    <property type="entry name" value="Glucocorticoid receptor-like (DNA-binding domain)"/>
    <property type="match status" value="1"/>
</dbReference>
<gene>
    <name evidence="7" type="ORF">SAMN06296378_0814</name>
</gene>
<organism evidence="7 8">
    <name type="scientific">Salinibacterium xinjiangense</name>
    <dbReference type="NCBI Taxonomy" id="386302"/>
    <lineage>
        <taxon>Bacteria</taxon>
        <taxon>Bacillati</taxon>
        <taxon>Actinomycetota</taxon>
        <taxon>Actinomycetes</taxon>
        <taxon>Micrococcales</taxon>
        <taxon>Microbacteriaceae</taxon>
        <taxon>Salinibacterium</taxon>
    </lineage>
</organism>
<dbReference type="Gene3D" id="1.20.120.910">
    <property type="entry name" value="DksA, coiled-coil domain"/>
    <property type="match status" value="1"/>
</dbReference>
<dbReference type="GO" id="GO:0008270">
    <property type="term" value="F:zinc ion binding"/>
    <property type="evidence" value="ECO:0007669"/>
    <property type="project" value="UniProtKB-KW"/>
</dbReference>
<dbReference type="Pfam" id="PF01258">
    <property type="entry name" value="zf-dskA_traR"/>
    <property type="match status" value="1"/>
</dbReference>
<keyword evidence="3" id="KW-0862">Zinc</keyword>
<protein>
    <submittedName>
        <fullName evidence="7">Transcriptional regulator, TraR/DksA family</fullName>
    </submittedName>
</protein>
<dbReference type="PROSITE" id="PS51128">
    <property type="entry name" value="ZF_DKSA_2"/>
    <property type="match status" value="1"/>
</dbReference>
<feature type="domain" description="Zinc finger DksA/TraR C4-type" evidence="6">
    <location>
        <begin position="85"/>
        <end position="114"/>
    </location>
</feature>
<evidence type="ECO:0000256" key="5">
    <source>
        <dbReference type="SAM" id="MobiDB-lite"/>
    </source>
</evidence>
<dbReference type="AlphaFoldDB" id="A0A2C8Z4Z8"/>
<evidence type="ECO:0000256" key="4">
    <source>
        <dbReference type="PROSITE-ProRule" id="PRU00510"/>
    </source>
</evidence>
<name>A0A2C8Z4Z8_9MICO</name>
<feature type="region of interest" description="Disordered" evidence="5">
    <location>
        <begin position="30"/>
        <end position="50"/>
    </location>
</feature>
<evidence type="ECO:0000259" key="6">
    <source>
        <dbReference type="Pfam" id="PF01258"/>
    </source>
</evidence>
<dbReference type="RefSeq" id="WP_373285375.1">
    <property type="nucleotide sequence ID" value="NZ_BMLC01000001.1"/>
</dbReference>
<evidence type="ECO:0000313" key="8">
    <source>
        <dbReference type="Proteomes" id="UP000219440"/>
    </source>
</evidence>
<keyword evidence="2" id="KW-0863">Zinc-finger</keyword>
<evidence type="ECO:0000256" key="2">
    <source>
        <dbReference type="ARBA" id="ARBA00022771"/>
    </source>
</evidence>
<sequence>MDDMGAAVQRARLEERMRDVRALEATLERERSAMVEASRESNADDEHDPEGATIAFERAQLDATIVEVHRQQVDLDAALARLDDGTYGMCIVCGLPIPAARLEARPSATTHVTCAP</sequence>
<dbReference type="Proteomes" id="UP000219440">
    <property type="component" value="Unassembled WGS sequence"/>
</dbReference>
<evidence type="ECO:0000256" key="3">
    <source>
        <dbReference type="ARBA" id="ARBA00022833"/>
    </source>
</evidence>
<dbReference type="InterPro" id="IPR000962">
    <property type="entry name" value="Znf_DskA_TraR"/>
</dbReference>
<keyword evidence="1" id="KW-0479">Metal-binding</keyword>
<keyword evidence="8" id="KW-1185">Reference proteome</keyword>
<feature type="compositionally biased region" description="Basic and acidic residues" evidence="5">
    <location>
        <begin position="30"/>
        <end position="44"/>
    </location>
</feature>
<dbReference type="PANTHER" id="PTHR33823">
    <property type="entry name" value="RNA POLYMERASE-BINDING TRANSCRIPTION FACTOR DKSA-RELATED"/>
    <property type="match status" value="1"/>
</dbReference>
<evidence type="ECO:0000313" key="7">
    <source>
        <dbReference type="EMBL" id="SOE58718.1"/>
    </source>
</evidence>
<dbReference type="EMBL" id="OCST01000002">
    <property type="protein sequence ID" value="SOE58718.1"/>
    <property type="molecule type" value="Genomic_DNA"/>
</dbReference>
<dbReference type="PANTHER" id="PTHR33823:SF4">
    <property type="entry name" value="GENERAL STRESS PROTEIN 16O"/>
    <property type="match status" value="1"/>
</dbReference>